<evidence type="ECO:0000256" key="4">
    <source>
        <dbReference type="ARBA" id="ARBA00023235"/>
    </source>
</evidence>
<comment type="similarity">
    <text evidence="1">Belongs to the NAD(P)-dependent epimerase/dehydratase family. Fucose synthase subfamily.</text>
</comment>
<evidence type="ECO:0000256" key="3">
    <source>
        <dbReference type="ARBA" id="ARBA00023002"/>
    </source>
</evidence>
<reference evidence="6" key="1">
    <citation type="submission" date="2018-06" db="EMBL/GenBank/DDBJ databases">
        <authorList>
            <person name="Zhirakovskaya E."/>
        </authorList>
    </citation>
    <scope>NUCLEOTIDE SEQUENCE</scope>
</reference>
<dbReference type="InterPro" id="IPR001509">
    <property type="entry name" value="Epimerase_deHydtase"/>
</dbReference>
<dbReference type="Gene3D" id="3.40.50.720">
    <property type="entry name" value="NAD(P)-binding Rossmann-like Domain"/>
    <property type="match status" value="1"/>
</dbReference>
<evidence type="ECO:0000259" key="5">
    <source>
        <dbReference type="Pfam" id="PF01370"/>
    </source>
</evidence>
<feature type="domain" description="NAD-dependent epimerase/dehydratase" evidence="5">
    <location>
        <begin position="13"/>
        <end position="221"/>
    </location>
</feature>
<keyword evidence="3 6" id="KW-0560">Oxidoreductase</keyword>
<dbReference type="PANTHER" id="PTHR43238">
    <property type="entry name" value="GDP-L-FUCOSE SYNTHASE"/>
    <property type="match status" value="1"/>
</dbReference>
<dbReference type="SUPFAM" id="SSF51735">
    <property type="entry name" value="NAD(P)-binding Rossmann-fold domains"/>
    <property type="match status" value="1"/>
</dbReference>
<feature type="non-terminal residue" evidence="6">
    <location>
        <position position="1"/>
    </location>
</feature>
<dbReference type="PANTHER" id="PTHR43238:SF1">
    <property type="entry name" value="GDP-L-FUCOSE SYNTHASE"/>
    <property type="match status" value="1"/>
</dbReference>
<dbReference type="EMBL" id="UOGK01000289">
    <property type="protein sequence ID" value="VAX39811.1"/>
    <property type="molecule type" value="Genomic_DNA"/>
</dbReference>
<protein>
    <submittedName>
        <fullName evidence="6">GDP-L-fucose synthetase</fullName>
        <ecNumber evidence="6">1.1.1.271</ecNumber>
    </submittedName>
</protein>
<name>A0A3B1DLK6_9ZZZZ</name>
<dbReference type="InterPro" id="IPR028614">
    <property type="entry name" value="GDP_fucose/colitose_synth"/>
</dbReference>
<keyword evidence="2" id="KW-0521">NADP</keyword>
<evidence type="ECO:0000256" key="1">
    <source>
        <dbReference type="ARBA" id="ARBA00005959"/>
    </source>
</evidence>
<sequence length="299" mass="33533">GVSDSHIFVPMIEDFDLTEKEACIRLYRDAFPGHKADVVIHLAAEVGGIGANLKNPGRYFYANMAMALHLIEQARVDGMAERGGKFVQVGTICAYPKFTPVPFREEELWNGYPEETNAPYGVAKKAAWQMLDAYKLQYNMHGVYLLPVNLYGPNDNFHLESSHVIPALIRKCIEAKDRGDEKVVCWGTGSASREFLYVEDAAEGIIRATEVMDDPTPINLGASFEITIKDLVELIVKLTGFEGAIEWDSTKPDGQPRRCLDTSRAKKLLNWQAAVGFEEGLKRTIEWFVEHRHDADARV</sequence>
<dbReference type="AlphaFoldDB" id="A0A3B1DLK6"/>
<dbReference type="GO" id="GO:0050577">
    <property type="term" value="F:GDP-L-fucose synthase activity"/>
    <property type="evidence" value="ECO:0007669"/>
    <property type="project" value="UniProtKB-EC"/>
</dbReference>
<keyword evidence="4" id="KW-0413">Isomerase</keyword>
<dbReference type="Pfam" id="PF01370">
    <property type="entry name" value="Epimerase"/>
    <property type="match status" value="1"/>
</dbReference>
<dbReference type="GO" id="GO:0016853">
    <property type="term" value="F:isomerase activity"/>
    <property type="evidence" value="ECO:0007669"/>
    <property type="project" value="UniProtKB-KW"/>
</dbReference>
<proteinExistence type="inferred from homology"/>
<organism evidence="6">
    <name type="scientific">hydrothermal vent metagenome</name>
    <dbReference type="NCBI Taxonomy" id="652676"/>
    <lineage>
        <taxon>unclassified sequences</taxon>
        <taxon>metagenomes</taxon>
        <taxon>ecological metagenomes</taxon>
    </lineage>
</organism>
<accession>A0A3B1DLK6</accession>
<dbReference type="InterPro" id="IPR036291">
    <property type="entry name" value="NAD(P)-bd_dom_sf"/>
</dbReference>
<dbReference type="CDD" id="cd05239">
    <property type="entry name" value="GDP_FS_SDR_e"/>
    <property type="match status" value="1"/>
</dbReference>
<evidence type="ECO:0000313" key="6">
    <source>
        <dbReference type="EMBL" id="VAX39811.1"/>
    </source>
</evidence>
<dbReference type="HAMAP" id="MF_00956">
    <property type="entry name" value="GDP_fucose_synth"/>
    <property type="match status" value="1"/>
</dbReference>
<dbReference type="Gene3D" id="3.90.25.10">
    <property type="entry name" value="UDP-galactose 4-epimerase, domain 1"/>
    <property type="match status" value="1"/>
</dbReference>
<gene>
    <name evidence="6" type="ORF">MNBD_PLANCTO03-1972</name>
</gene>
<evidence type="ECO:0000256" key="2">
    <source>
        <dbReference type="ARBA" id="ARBA00022857"/>
    </source>
</evidence>
<dbReference type="EC" id="1.1.1.271" evidence="6"/>